<gene>
    <name evidence="3" type="ORF">ACFOMH_10900</name>
</gene>
<accession>A0ABV7R2U4</accession>
<keyword evidence="2" id="KW-0732">Signal</keyword>
<feature type="region of interest" description="Disordered" evidence="1">
    <location>
        <begin position="154"/>
        <end position="176"/>
    </location>
</feature>
<evidence type="ECO:0000256" key="1">
    <source>
        <dbReference type="SAM" id="MobiDB-lite"/>
    </source>
</evidence>
<sequence>MNRIGLALMAAAAAAMIAGDAFAGDPSRPFAPTGQKFYLGFDMLAPADLSCDADGPGVRVKQMRDIAGKPVLRLTGNARDAQITCWRPDGSRYVTDANREQFYNTAEPLRATVTFSRDRDAMTVVLTRGDDINDIVEVVPRSFRRVAAGTGTMDSSLSSLGGMNDGAKDAPRLSGD</sequence>
<evidence type="ECO:0000313" key="4">
    <source>
        <dbReference type="Proteomes" id="UP001595721"/>
    </source>
</evidence>
<dbReference type="RefSeq" id="WP_377744471.1">
    <property type="nucleotide sequence ID" value="NZ_JBHRXJ010000007.1"/>
</dbReference>
<name>A0ABV7R2U4_9RHOB</name>
<keyword evidence="4" id="KW-1185">Reference proteome</keyword>
<evidence type="ECO:0000256" key="2">
    <source>
        <dbReference type="SAM" id="SignalP"/>
    </source>
</evidence>
<evidence type="ECO:0000313" key="3">
    <source>
        <dbReference type="EMBL" id="MFC3528684.1"/>
    </source>
</evidence>
<feature type="signal peptide" evidence="2">
    <location>
        <begin position="1"/>
        <end position="23"/>
    </location>
</feature>
<comment type="caution">
    <text evidence="3">The sequence shown here is derived from an EMBL/GenBank/DDBJ whole genome shotgun (WGS) entry which is preliminary data.</text>
</comment>
<proteinExistence type="predicted"/>
<reference evidence="4" key="1">
    <citation type="journal article" date="2019" name="Int. J. Syst. Evol. Microbiol.">
        <title>The Global Catalogue of Microorganisms (GCM) 10K type strain sequencing project: providing services to taxonomists for standard genome sequencing and annotation.</title>
        <authorList>
            <consortium name="The Broad Institute Genomics Platform"/>
            <consortium name="The Broad Institute Genome Sequencing Center for Infectious Disease"/>
            <person name="Wu L."/>
            <person name="Ma J."/>
        </authorList>
    </citation>
    <scope>NUCLEOTIDE SEQUENCE [LARGE SCALE GENOMIC DNA]</scope>
    <source>
        <strain evidence="4">KCTC 42899</strain>
    </source>
</reference>
<organism evidence="3 4">
    <name type="scientific">Paracoccus mangrovi</name>
    <dbReference type="NCBI Taxonomy" id="1715645"/>
    <lineage>
        <taxon>Bacteria</taxon>
        <taxon>Pseudomonadati</taxon>
        <taxon>Pseudomonadota</taxon>
        <taxon>Alphaproteobacteria</taxon>
        <taxon>Rhodobacterales</taxon>
        <taxon>Paracoccaceae</taxon>
        <taxon>Paracoccus</taxon>
    </lineage>
</organism>
<dbReference type="EMBL" id="JBHRXJ010000007">
    <property type="protein sequence ID" value="MFC3528684.1"/>
    <property type="molecule type" value="Genomic_DNA"/>
</dbReference>
<protein>
    <submittedName>
        <fullName evidence="3">Uncharacterized protein</fullName>
    </submittedName>
</protein>
<feature type="compositionally biased region" description="Basic and acidic residues" evidence="1">
    <location>
        <begin position="166"/>
        <end position="176"/>
    </location>
</feature>
<dbReference type="Proteomes" id="UP001595721">
    <property type="component" value="Unassembled WGS sequence"/>
</dbReference>
<feature type="chain" id="PRO_5045730614" evidence="2">
    <location>
        <begin position="24"/>
        <end position="176"/>
    </location>
</feature>